<dbReference type="EMBL" id="VTOX01000010">
    <property type="protein sequence ID" value="NKE68406.1"/>
    <property type="molecule type" value="Genomic_DNA"/>
</dbReference>
<comment type="caution">
    <text evidence="1">The sequence shown here is derived from an EMBL/GenBank/DDBJ whole genome shotgun (WGS) entry which is preliminary data.</text>
</comment>
<dbReference type="Pfam" id="PF09998">
    <property type="entry name" value="DUF2239"/>
    <property type="match status" value="1"/>
</dbReference>
<evidence type="ECO:0000313" key="1">
    <source>
        <dbReference type="EMBL" id="NKE68406.1"/>
    </source>
</evidence>
<organism evidence="1 2">
    <name type="scientific">Ramlibacter lithotrophicus</name>
    <dbReference type="NCBI Taxonomy" id="2606681"/>
    <lineage>
        <taxon>Bacteria</taxon>
        <taxon>Pseudomonadati</taxon>
        <taxon>Pseudomonadota</taxon>
        <taxon>Betaproteobacteria</taxon>
        <taxon>Burkholderiales</taxon>
        <taxon>Comamonadaceae</taxon>
        <taxon>Ramlibacter</taxon>
    </lineage>
</organism>
<dbReference type="Proteomes" id="UP000521868">
    <property type="component" value="Unassembled WGS sequence"/>
</dbReference>
<sequence length="195" mass="21247">MEYDPAHSYTVFSGARRLASGPLEDVAVAAVRAGDRSGPLLAFSDATGSQVDLDLRGDEAQVRARYRAEPQPAAPRGRGRPRLGVVAREVTLLPDQWDWLASQPGGASVVLRRLVQEARRAGSARERLRRAQERSYKVMVAIAGDRAGFEEAARALFAADLEAFRGHTGRWPADIREHLLRLADPDHEATAGTAQ</sequence>
<dbReference type="AlphaFoldDB" id="A0A7X6I8K4"/>
<name>A0A7X6I8K4_9BURK</name>
<protein>
    <submittedName>
        <fullName evidence="1">DUF2239 family protein</fullName>
    </submittedName>
</protein>
<proteinExistence type="predicted"/>
<reference evidence="1 2" key="1">
    <citation type="journal article" date="2020" name="Nature">
        <title>Bacterial chemolithoautotrophy via manganese oxidation.</title>
        <authorList>
            <person name="Yu H."/>
            <person name="Leadbetter J.R."/>
        </authorList>
    </citation>
    <scope>NUCLEOTIDE SEQUENCE [LARGE SCALE GENOMIC DNA]</scope>
    <source>
        <strain evidence="1 2">RBP-1</strain>
    </source>
</reference>
<gene>
    <name evidence="1" type="ORF">RAMLITH_21550</name>
</gene>
<accession>A0A7X6I8K4</accession>
<dbReference type="InterPro" id="IPR018715">
    <property type="entry name" value="DUF2239"/>
</dbReference>
<evidence type="ECO:0000313" key="2">
    <source>
        <dbReference type="Proteomes" id="UP000521868"/>
    </source>
</evidence>
<keyword evidence="2" id="KW-1185">Reference proteome</keyword>
<dbReference type="RefSeq" id="WP_168109525.1">
    <property type="nucleotide sequence ID" value="NZ_VTOX01000010.1"/>
</dbReference>